<protein>
    <submittedName>
        <fullName evidence="1">Uncharacterized protein</fullName>
    </submittedName>
</protein>
<dbReference type="EMBL" id="VSRR010001678">
    <property type="protein sequence ID" value="MPC26972.1"/>
    <property type="molecule type" value="Genomic_DNA"/>
</dbReference>
<reference evidence="1 2" key="1">
    <citation type="submission" date="2019-05" db="EMBL/GenBank/DDBJ databases">
        <title>Another draft genome of Portunus trituberculatus and its Hox gene families provides insights of decapod evolution.</title>
        <authorList>
            <person name="Jeong J.-H."/>
            <person name="Song I."/>
            <person name="Kim S."/>
            <person name="Choi T."/>
            <person name="Kim D."/>
            <person name="Ryu S."/>
            <person name="Kim W."/>
        </authorList>
    </citation>
    <scope>NUCLEOTIDE SEQUENCE [LARGE SCALE GENOMIC DNA]</scope>
    <source>
        <tissue evidence="1">Muscle</tissue>
    </source>
</reference>
<evidence type="ECO:0000313" key="2">
    <source>
        <dbReference type="Proteomes" id="UP000324222"/>
    </source>
</evidence>
<evidence type="ECO:0000313" key="1">
    <source>
        <dbReference type="EMBL" id="MPC26972.1"/>
    </source>
</evidence>
<dbReference type="OrthoDB" id="443524at2759"/>
<accession>A0A5B7DZ00</accession>
<proteinExistence type="predicted"/>
<dbReference type="AlphaFoldDB" id="A0A5B7DZ00"/>
<name>A0A5B7DZ00_PORTR</name>
<dbReference type="Proteomes" id="UP000324222">
    <property type="component" value="Unassembled WGS sequence"/>
</dbReference>
<keyword evidence="2" id="KW-1185">Reference proteome</keyword>
<comment type="caution">
    <text evidence="1">The sequence shown here is derived from an EMBL/GenBank/DDBJ whole genome shotgun (WGS) entry which is preliminary data.</text>
</comment>
<sequence length="350" mass="39695">MSPALLHALARPLSLSVRGLHRATQLALRHTTTTRRKCLHNRTALCEARAVRCCSAPEEDEIEKHLMAPDSLSKAHQTDLSSLATSEEFLLPSQQRRKESNLLVVKIKECESVAAAFEVYERHNDVMETKHCLALLEKLGVLAKNSEDSSAQTQQSEGFSALCDQLYSQCRRMEVDDWLNLLKYLCLLRVPATSKLCQVALQEYYKKPLLQVAVELLSVEYYHPQLMQILTSPDTLSLFMSKYHKENINHSRLVDVDQALGRLVSSPHRVPETFLEPGRRLRASQQPTRSFLKAMLHQILPDPSYLMSGLLSGGGIFIAQTKMADVDKWIEVAKECKYLPENDLKVRNNE</sequence>
<organism evidence="1 2">
    <name type="scientific">Portunus trituberculatus</name>
    <name type="common">Swimming crab</name>
    <name type="synonym">Neptunus trituberculatus</name>
    <dbReference type="NCBI Taxonomy" id="210409"/>
    <lineage>
        <taxon>Eukaryota</taxon>
        <taxon>Metazoa</taxon>
        <taxon>Ecdysozoa</taxon>
        <taxon>Arthropoda</taxon>
        <taxon>Crustacea</taxon>
        <taxon>Multicrustacea</taxon>
        <taxon>Malacostraca</taxon>
        <taxon>Eumalacostraca</taxon>
        <taxon>Eucarida</taxon>
        <taxon>Decapoda</taxon>
        <taxon>Pleocyemata</taxon>
        <taxon>Brachyura</taxon>
        <taxon>Eubrachyura</taxon>
        <taxon>Portunoidea</taxon>
        <taxon>Portunidae</taxon>
        <taxon>Portuninae</taxon>
        <taxon>Portunus</taxon>
    </lineage>
</organism>
<gene>
    <name evidence="1" type="ORF">E2C01_020125</name>
</gene>